<keyword evidence="1" id="KW-1133">Transmembrane helix</keyword>
<evidence type="ECO:0000313" key="2">
    <source>
        <dbReference type="EMBL" id="GAH73448.1"/>
    </source>
</evidence>
<accession>X1JUI4</accession>
<dbReference type="EMBL" id="BARU01027365">
    <property type="protein sequence ID" value="GAH73448.1"/>
    <property type="molecule type" value="Genomic_DNA"/>
</dbReference>
<evidence type="ECO:0000256" key="1">
    <source>
        <dbReference type="SAM" id="Phobius"/>
    </source>
</evidence>
<dbReference type="AlphaFoldDB" id="X1JUI4"/>
<protein>
    <submittedName>
        <fullName evidence="2">Uncharacterized protein</fullName>
    </submittedName>
</protein>
<feature type="non-terminal residue" evidence="2">
    <location>
        <position position="1"/>
    </location>
</feature>
<feature type="transmembrane region" description="Helical" evidence="1">
    <location>
        <begin position="9"/>
        <end position="33"/>
    </location>
</feature>
<proteinExistence type="predicted"/>
<reference evidence="2" key="1">
    <citation type="journal article" date="2014" name="Front. Microbiol.">
        <title>High frequency of phylogenetically diverse reductive dehalogenase-homologous genes in deep subseafloor sedimentary metagenomes.</title>
        <authorList>
            <person name="Kawai M."/>
            <person name="Futagami T."/>
            <person name="Toyoda A."/>
            <person name="Takaki Y."/>
            <person name="Nishi S."/>
            <person name="Hori S."/>
            <person name="Arai W."/>
            <person name="Tsubouchi T."/>
            <person name="Morono Y."/>
            <person name="Uchiyama I."/>
            <person name="Ito T."/>
            <person name="Fujiyama A."/>
            <person name="Inagaki F."/>
            <person name="Takami H."/>
        </authorList>
    </citation>
    <scope>NUCLEOTIDE SEQUENCE</scope>
    <source>
        <strain evidence="2">Expedition CK06-06</strain>
    </source>
</reference>
<keyword evidence="1" id="KW-0812">Transmembrane</keyword>
<name>X1JUI4_9ZZZZ</name>
<organism evidence="2">
    <name type="scientific">marine sediment metagenome</name>
    <dbReference type="NCBI Taxonomy" id="412755"/>
    <lineage>
        <taxon>unclassified sequences</taxon>
        <taxon>metagenomes</taxon>
        <taxon>ecological metagenomes</taxon>
    </lineage>
</organism>
<sequence length="93" mass="10554">FIPIMFANAFFFLFGFIIQLIGALFILVLYNYAGYKACIVYKPRIQIVNKAMVQIGAWSEVEANLEGTNYIISEAIICTSLVLIFIILLPVLW</sequence>
<gene>
    <name evidence="2" type="ORF">S03H2_43820</name>
</gene>
<comment type="caution">
    <text evidence="2">The sequence shown here is derived from an EMBL/GenBank/DDBJ whole genome shotgun (WGS) entry which is preliminary data.</text>
</comment>
<keyword evidence="1" id="KW-0472">Membrane</keyword>
<feature type="transmembrane region" description="Helical" evidence="1">
    <location>
        <begin position="70"/>
        <end position="92"/>
    </location>
</feature>